<sequence length="458" mass="50648">MALTKHGFPRGYRFVPDSLEIVQLLADRLRGQHLPPPVAGIFHDIRILDYHPQQLYEQYRAYQENGCIYFFSRQEFPGNGGTPDDGKKRRPTRTAHGGGWKPSGGGKDVKRPRNMGGGVAGKMVTMVFYERVRVGAVEKLLKTDWGLHEFTVPIGPKKFSTLAVYRLYKVKNGAAKGGANHQQQQEEANDVHQQQQQQEANDVHHQQQQVPAAAVADHHMPSTSAAVAASTRQSSTWYQEQKQLMSIEQMQPYHGQYEFSVSGHNTIWSPSPVQQQFPGQSSVWAPQPVQQPGYDFQSGLVSSETTTGNNNNPGEQQQSPATDHSGFTSPVAPNTSQSATGGDETMEHNNDPFSQPEVVPPEQQHLVLASEYGEYSMDALFNEGLDNSNVVLLDPFDELLASEAGDIEFSMEDFMGTNDTDLCIEDGMNDQADGGKQDPPPTAFGFNFVYTRDASSMI</sequence>
<name>A0AAV5EDJ8_ELECO</name>
<feature type="region of interest" description="Disordered" evidence="5">
    <location>
        <begin position="78"/>
        <end position="114"/>
    </location>
</feature>
<comment type="caution">
    <text evidence="7">The sequence shown here is derived from an EMBL/GenBank/DDBJ whole genome shotgun (WGS) entry which is preliminary data.</text>
</comment>
<dbReference type="Pfam" id="PF02365">
    <property type="entry name" value="NAM"/>
    <property type="match status" value="1"/>
</dbReference>
<dbReference type="InterPro" id="IPR003441">
    <property type="entry name" value="NAC-dom"/>
</dbReference>
<dbReference type="GO" id="GO:0003677">
    <property type="term" value="F:DNA binding"/>
    <property type="evidence" value="ECO:0007669"/>
    <property type="project" value="UniProtKB-KW"/>
</dbReference>
<dbReference type="GO" id="GO:0006355">
    <property type="term" value="P:regulation of DNA-templated transcription"/>
    <property type="evidence" value="ECO:0007669"/>
    <property type="project" value="InterPro"/>
</dbReference>
<reference evidence="7" key="1">
    <citation type="journal article" date="2018" name="DNA Res.">
        <title>Multiple hybrid de novo genome assembly of finger millet, an orphan allotetraploid crop.</title>
        <authorList>
            <person name="Hatakeyama M."/>
            <person name="Aluri S."/>
            <person name="Balachadran M.T."/>
            <person name="Sivarajan S.R."/>
            <person name="Patrignani A."/>
            <person name="Gruter S."/>
            <person name="Poveda L."/>
            <person name="Shimizu-Inatsugi R."/>
            <person name="Baeten J."/>
            <person name="Francoijs K.J."/>
            <person name="Nataraja K.N."/>
            <person name="Reddy Y.A.N."/>
            <person name="Phadnis S."/>
            <person name="Ravikumar R.L."/>
            <person name="Schlapbach R."/>
            <person name="Sreeman S.M."/>
            <person name="Shimizu K.K."/>
        </authorList>
    </citation>
    <scope>NUCLEOTIDE SEQUENCE</scope>
</reference>
<feature type="region of interest" description="Disordered" evidence="5">
    <location>
        <begin position="176"/>
        <end position="228"/>
    </location>
</feature>
<feature type="compositionally biased region" description="Low complexity" evidence="5">
    <location>
        <begin position="302"/>
        <end position="320"/>
    </location>
</feature>
<feature type="compositionally biased region" description="Low complexity" evidence="5">
    <location>
        <begin position="206"/>
        <end position="215"/>
    </location>
</feature>
<evidence type="ECO:0000256" key="3">
    <source>
        <dbReference type="ARBA" id="ARBA00023163"/>
    </source>
</evidence>
<proteinExistence type="predicted"/>
<keyword evidence="3" id="KW-0804">Transcription</keyword>
<reference evidence="7" key="2">
    <citation type="submission" date="2021-12" db="EMBL/GenBank/DDBJ databases">
        <title>Resequencing data analysis of finger millet.</title>
        <authorList>
            <person name="Hatakeyama M."/>
            <person name="Aluri S."/>
            <person name="Balachadran M.T."/>
            <person name="Sivarajan S.R."/>
            <person name="Poveda L."/>
            <person name="Shimizu-Inatsugi R."/>
            <person name="Schlapbach R."/>
            <person name="Sreeman S.M."/>
            <person name="Shimizu K.K."/>
        </authorList>
    </citation>
    <scope>NUCLEOTIDE SEQUENCE</scope>
</reference>
<evidence type="ECO:0000313" key="8">
    <source>
        <dbReference type="Proteomes" id="UP001054889"/>
    </source>
</evidence>
<evidence type="ECO:0000313" key="7">
    <source>
        <dbReference type="EMBL" id="GJN20592.1"/>
    </source>
</evidence>
<keyword evidence="1" id="KW-0805">Transcription regulation</keyword>
<feature type="compositionally biased region" description="Polar residues" evidence="5">
    <location>
        <begin position="270"/>
        <end position="290"/>
    </location>
</feature>
<feature type="region of interest" description="Disordered" evidence="5">
    <location>
        <begin position="270"/>
        <end position="359"/>
    </location>
</feature>
<protein>
    <recommendedName>
        <fullName evidence="6">NAC domain-containing protein</fullName>
    </recommendedName>
</protein>
<dbReference type="PROSITE" id="PS51005">
    <property type="entry name" value="NAC"/>
    <property type="match status" value="1"/>
</dbReference>
<dbReference type="SUPFAM" id="SSF101941">
    <property type="entry name" value="NAC domain"/>
    <property type="match status" value="1"/>
</dbReference>
<evidence type="ECO:0000259" key="6">
    <source>
        <dbReference type="PROSITE" id="PS51005"/>
    </source>
</evidence>
<keyword evidence="4" id="KW-0539">Nucleus</keyword>
<gene>
    <name evidence="7" type="primary">gb07986</name>
    <name evidence="7" type="ORF">PR202_gb07986</name>
</gene>
<keyword evidence="8" id="KW-1185">Reference proteome</keyword>
<feature type="compositionally biased region" description="Polar residues" evidence="5">
    <location>
        <begin position="321"/>
        <end position="340"/>
    </location>
</feature>
<dbReference type="PANTHER" id="PTHR31719:SF94">
    <property type="entry name" value="PROTEIN ATAF2"/>
    <property type="match status" value="1"/>
</dbReference>
<keyword evidence="2" id="KW-0238">DNA-binding</keyword>
<evidence type="ECO:0000256" key="2">
    <source>
        <dbReference type="ARBA" id="ARBA00023125"/>
    </source>
</evidence>
<dbReference type="Proteomes" id="UP001054889">
    <property type="component" value="Unassembled WGS sequence"/>
</dbReference>
<feature type="compositionally biased region" description="Polar residues" evidence="5">
    <location>
        <begin position="180"/>
        <end position="200"/>
    </location>
</feature>
<evidence type="ECO:0000256" key="4">
    <source>
        <dbReference type="ARBA" id="ARBA00023242"/>
    </source>
</evidence>
<evidence type="ECO:0000256" key="1">
    <source>
        <dbReference type="ARBA" id="ARBA00023015"/>
    </source>
</evidence>
<dbReference type="EMBL" id="BQKI01000075">
    <property type="protein sequence ID" value="GJN20592.1"/>
    <property type="molecule type" value="Genomic_DNA"/>
</dbReference>
<feature type="domain" description="NAC" evidence="6">
    <location>
        <begin position="8"/>
        <end position="170"/>
    </location>
</feature>
<dbReference type="PANTHER" id="PTHR31719">
    <property type="entry name" value="NAC TRANSCRIPTION FACTOR 56"/>
    <property type="match status" value="1"/>
</dbReference>
<evidence type="ECO:0000256" key="5">
    <source>
        <dbReference type="SAM" id="MobiDB-lite"/>
    </source>
</evidence>
<organism evidence="7 8">
    <name type="scientific">Eleusine coracana subsp. coracana</name>
    <dbReference type="NCBI Taxonomy" id="191504"/>
    <lineage>
        <taxon>Eukaryota</taxon>
        <taxon>Viridiplantae</taxon>
        <taxon>Streptophyta</taxon>
        <taxon>Embryophyta</taxon>
        <taxon>Tracheophyta</taxon>
        <taxon>Spermatophyta</taxon>
        <taxon>Magnoliopsida</taxon>
        <taxon>Liliopsida</taxon>
        <taxon>Poales</taxon>
        <taxon>Poaceae</taxon>
        <taxon>PACMAD clade</taxon>
        <taxon>Chloridoideae</taxon>
        <taxon>Cynodonteae</taxon>
        <taxon>Eleusininae</taxon>
        <taxon>Eleusine</taxon>
    </lineage>
</organism>
<accession>A0AAV5EDJ8</accession>
<dbReference type="InterPro" id="IPR036093">
    <property type="entry name" value="NAC_dom_sf"/>
</dbReference>
<feature type="compositionally biased region" description="Gly residues" evidence="5">
    <location>
        <begin position="96"/>
        <end position="106"/>
    </location>
</feature>
<dbReference type="Gene3D" id="2.170.150.80">
    <property type="entry name" value="NAC domain"/>
    <property type="match status" value="1"/>
</dbReference>
<dbReference type="AlphaFoldDB" id="A0AAV5EDJ8"/>